<sequence>MKIHEGKQGKHILGHNNYKHGKSILDENPNKLLDKYAGRGERVAQQKENFDTGDQIIGRWVDPKTNNAYPTTRGTIHYSKNGAHIVPARPRSMLPKK</sequence>
<feature type="domain" description="Bacterial toxin 50" evidence="2">
    <location>
        <begin position="3"/>
        <end position="87"/>
    </location>
</feature>
<reference evidence="4" key="1">
    <citation type="journal article" date="2019" name="Int. J. Syst. Evol. Microbiol.">
        <title>The Global Catalogue of Microorganisms (GCM) 10K type strain sequencing project: providing services to taxonomists for standard genome sequencing and annotation.</title>
        <authorList>
            <consortium name="The Broad Institute Genomics Platform"/>
            <consortium name="The Broad Institute Genome Sequencing Center for Infectious Disease"/>
            <person name="Wu L."/>
            <person name="Ma J."/>
        </authorList>
    </citation>
    <scope>NUCLEOTIDE SEQUENCE [LARGE SCALE GENOMIC DNA]</scope>
    <source>
        <strain evidence="4">S1</strain>
    </source>
</reference>
<evidence type="ECO:0000313" key="3">
    <source>
        <dbReference type="EMBL" id="MFD1426801.1"/>
    </source>
</evidence>
<accession>A0ABW4C9G3</accession>
<evidence type="ECO:0000313" key="4">
    <source>
        <dbReference type="Proteomes" id="UP001597282"/>
    </source>
</evidence>
<protein>
    <submittedName>
        <fullName evidence="3">Polymorphic toxin type 50 domain-containing protein</fullName>
    </submittedName>
</protein>
<dbReference type="Proteomes" id="UP001597282">
    <property type="component" value="Unassembled WGS sequence"/>
</dbReference>
<keyword evidence="4" id="KW-1185">Reference proteome</keyword>
<dbReference type="RefSeq" id="WP_380164215.1">
    <property type="nucleotide sequence ID" value="NZ_JBHTNU010000005.1"/>
</dbReference>
<feature type="compositionally biased region" description="Basic residues" evidence="1">
    <location>
        <begin position="9"/>
        <end position="22"/>
    </location>
</feature>
<organism evidence="3 4">
    <name type="scientific">Kroppenstedtia sanguinis</name>
    <dbReference type="NCBI Taxonomy" id="1380684"/>
    <lineage>
        <taxon>Bacteria</taxon>
        <taxon>Bacillati</taxon>
        <taxon>Bacillota</taxon>
        <taxon>Bacilli</taxon>
        <taxon>Bacillales</taxon>
        <taxon>Thermoactinomycetaceae</taxon>
        <taxon>Kroppenstedtia</taxon>
    </lineage>
</organism>
<evidence type="ECO:0000259" key="2">
    <source>
        <dbReference type="Pfam" id="PF15542"/>
    </source>
</evidence>
<evidence type="ECO:0000256" key="1">
    <source>
        <dbReference type="SAM" id="MobiDB-lite"/>
    </source>
</evidence>
<proteinExistence type="predicted"/>
<gene>
    <name evidence="3" type="ORF">ACFQ4Y_07610</name>
</gene>
<dbReference type="Pfam" id="PF15542">
    <property type="entry name" value="Ntox50"/>
    <property type="match status" value="1"/>
</dbReference>
<feature type="region of interest" description="Disordered" evidence="1">
    <location>
        <begin position="1"/>
        <end position="26"/>
    </location>
</feature>
<dbReference type="EMBL" id="JBHTNU010000005">
    <property type="protein sequence ID" value="MFD1426801.1"/>
    <property type="molecule type" value="Genomic_DNA"/>
</dbReference>
<name>A0ABW4C9G3_9BACL</name>
<comment type="caution">
    <text evidence="3">The sequence shown here is derived from an EMBL/GenBank/DDBJ whole genome shotgun (WGS) entry which is preliminary data.</text>
</comment>
<dbReference type="InterPro" id="IPR029100">
    <property type="entry name" value="Ntox50"/>
</dbReference>